<dbReference type="InterPro" id="IPR036097">
    <property type="entry name" value="HisK_dim/P_sf"/>
</dbReference>
<dbReference type="InterPro" id="IPR035965">
    <property type="entry name" value="PAS-like_dom_sf"/>
</dbReference>
<evidence type="ECO:0000256" key="6">
    <source>
        <dbReference type="ARBA" id="ARBA00022741"/>
    </source>
</evidence>
<dbReference type="KEGG" id="tcm:HL41_02065"/>
<evidence type="ECO:0000256" key="3">
    <source>
        <dbReference type="ARBA" id="ARBA00012438"/>
    </source>
</evidence>
<feature type="domain" description="HAMP" evidence="13">
    <location>
        <begin position="248"/>
        <end position="302"/>
    </location>
</feature>
<keyword evidence="6" id="KW-0547">Nucleotide-binding</keyword>
<evidence type="ECO:0000259" key="12">
    <source>
        <dbReference type="PROSITE" id="PS50113"/>
    </source>
</evidence>
<dbReference type="CDD" id="cd06225">
    <property type="entry name" value="HAMP"/>
    <property type="match status" value="1"/>
</dbReference>
<dbReference type="STRING" id="289377.HL41_02065"/>
<comment type="subcellular location">
    <subcellularLocation>
        <location evidence="2">Membrane</location>
    </subcellularLocation>
</comment>
<keyword evidence="15" id="KW-1185">Reference proteome</keyword>
<dbReference type="HOGENOM" id="CLU_018965_0_0_0"/>
<evidence type="ECO:0000256" key="8">
    <source>
        <dbReference type="ARBA" id="ARBA00022840"/>
    </source>
</evidence>
<evidence type="ECO:0000256" key="5">
    <source>
        <dbReference type="ARBA" id="ARBA00022679"/>
    </source>
</evidence>
<dbReference type="PaxDb" id="289377-HL41_02065"/>
<dbReference type="EC" id="2.7.13.3" evidence="3"/>
<keyword evidence="5" id="KW-0808">Transferase</keyword>
<evidence type="ECO:0000313" key="15">
    <source>
        <dbReference type="Proteomes" id="UP000028481"/>
    </source>
</evidence>
<dbReference type="SUPFAM" id="SSF158472">
    <property type="entry name" value="HAMP domain-like"/>
    <property type="match status" value="1"/>
</dbReference>
<evidence type="ECO:0000256" key="2">
    <source>
        <dbReference type="ARBA" id="ARBA00004370"/>
    </source>
</evidence>
<proteinExistence type="predicted"/>
<keyword evidence="4" id="KW-0597">Phosphoprotein</keyword>
<dbReference type="Pfam" id="PF02518">
    <property type="entry name" value="HATPase_c"/>
    <property type="match status" value="1"/>
</dbReference>
<feature type="transmembrane region" description="Helical" evidence="10">
    <location>
        <begin position="223"/>
        <end position="250"/>
    </location>
</feature>
<evidence type="ECO:0000256" key="1">
    <source>
        <dbReference type="ARBA" id="ARBA00000085"/>
    </source>
</evidence>
<dbReference type="SUPFAM" id="SSF47384">
    <property type="entry name" value="Homodimeric domain of signal transducing histidine kinase"/>
    <property type="match status" value="1"/>
</dbReference>
<dbReference type="InterPro" id="IPR021796">
    <property type="entry name" value="Tll0287-like_dom"/>
</dbReference>
<dbReference type="SMART" id="SM00387">
    <property type="entry name" value="HATPase_c"/>
    <property type="match status" value="1"/>
</dbReference>
<dbReference type="GO" id="GO:0000155">
    <property type="term" value="F:phosphorelay sensor kinase activity"/>
    <property type="evidence" value="ECO:0007669"/>
    <property type="project" value="InterPro"/>
</dbReference>
<dbReference type="CDD" id="cd00082">
    <property type="entry name" value="HisKA"/>
    <property type="match status" value="1"/>
</dbReference>
<gene>
    <name evidence="14" type="ORF">HL41_02065</name>
</gene>
<dbReference type="Gene3D" id="1.10.287.130">
    <property type="match status" value="1"/>
</dbReference>
<dbReference type="Pfam" id="PF00512">
    <property type="entry name" value="HisKA"/>
    <property type="match status" value="1"/>
</dbReference>
<dbReference type="InterPro" id="IPR003661">
    <property type="entry name" value="HisK_dim/P_dom"/>
</dbReference>
<evidence type="ECO:0000256" key="10">
    <source>
        <dbReference type="SAM" id="Phobius"/>
    </source>
</evidence>
<dbReference type="eggNOG" id="COG2770">
    <property type="taxonomic scope" value="Bacteria"/>
</dbReference>
<dbReference type="SMART" id="SM00304">
    <property type="entry name" value="HAMP"/>
    <property type="match status" value="1"/>
</dbReference>
<dbReference type="InterPro" id="IPR000700">
    <property type="entry name" value="PAS-assoc_C"/>
</dbReference>
<evidence type="ECO:0000256" key="9">
    <source>
        <dbReference type="ARBA" id="ARBA00023012"/>
    </source>
</evidence>
<dbReference type="Proteomes" id="UP000028481">
    <property type="component" value="Chromosome"/>
</dbReference>
<accession>A0A075WRQ9</accession>
<dbReference type="PROSITE" id="PS50885">
    <property type="entry name" value="HAMP"/>
    <property type="match status" value="1"/>
</dbReference>
<dbReference type="Pfam" id="PF08448">
    <property type="entry name" value="PAS_4"/>
    <property type="match status" value="1"/>
</dbReference>
<keyword evidence="9" id="KW-0902">Two-component regulatory system</keyword>
<keyword evidence="10" id="KW-0472">Membrane</keyword>
<dbReference type="PANTHER" id="PTHR43065">
    <property type="entry name" value="SENSOR HISTIDINE KINASE"/>
    <property type="match status" value="1"/>
</dbReference>
<keyword evidence="7" id="KW-0418">Kinase</keyword>
<feature type="domain" description="PAC" evidence="12">
    <location>
        <begin position="378"/>
        <end position="428"/>
    </location>
</feature>
<dbReference type="InterPro" id="IPR003660">
    <property type="entry name" value="HAMP_dom"/>
</dbReference>
<keyword evidence="10" id="KW-1133">Transmembrane helix</keyword>
<dbReference type="OrthoDB" id="9805967at2"/>
<dbReference type="EMBL" id="CP008796">
    <property type="protein sequence ID" value="AIH03690.1"/>
    <property type="molecule type" value="Genomic_DNA"/>
</dbReference>
<feature type="transmembrane region" description="Helical" evidence="10">
    <location>
        <begin position="20"/>
        <end position="40"/>
    </location>
</feature>
<dbReference type="PROSITE" id="PS50109">
    <property type="entry name" value="HIS_KIN"/>
    <property type="match status" value="1"/>
</dbReference>
<dbReference type="Gene3D" id="3.30.450.20">
    <property type="entry name" value="PAS domain"/>
    <property type="match status" value="1"/>
</dbReference>
<dbReference type="InterPro" id="IPR004358">
    <property type="entry name" value="Sig_transdc_His_kin-like_C"/>
</dbReference>
<evidence type="ECO:0000313" key="14">
    <source>
        <dbReference type="EMBL" id="AIH03690.1"/>
    </source>
</evidence>
<dbReference type="PANTHER" id="PTHR43065:SF46">
    <property type="entry name" value="C4-DICARBOXYLATE TRANSPORT SENSOR PROTEIN DCTB"/>
    <property type="match status" value="1"/>
</dbReference>
<dbReference type="GO" id="GO:0005524">
    <property type="term" value="F:ATP binding"/>
    <property type="evidence" value="ECO:0007669"/>
    <property type="project" value="UniProtKB-KW"/>
</dbReference>
<evidence type="ECO:0000256" key="7">
    <source>
        <dbReference type="ARBA" id="ARBA00022777"/>
    </source>
</evidence>
<dbReference type="Pfam" id="PF00672">
    <property type="entry name" value="HAMP"/>
    <property type="match status" value="1"/>
</dbReference>
<dbReference type="eggNOG" id="COG4191">
    <property type="taxonomic scope" value="Bacteria"/>
</dbReference>
<evidence type="ECO:0000256" key="4">
    <source>
        <dbReference type="ARBA" id="ARBA00022553"/>
    </source>
</evidence>
<reference evidence="14 15" key="1">
    <citation type="journal article" date="2015" name="Genome Announc.">
        <title>Genome Sequence of a Sulfate-Reducing Thermophilic Bacterium, Thermodesulfobacterium commune DSM 2178T (Phylum Thermodesulfobacteria).</title>
        <authorList>
            <person name="Bhatnagar S."/>
            <person name="Badger J.H."/>
            <person name="Madupu R."/>
            <person name="Khouri H.M."/>
            <person name="O'Connor E.M."/>
            <person name="Robb F.T."/>
            <person name="Ward N.L."/>
            <person name="Eisen J.A."/>
        </authorList>
    </citation>
    <scope>NUCLEOTIDE SEQUENCE [LARGE SCALE GENOMIC DNA]</scope>
    <source>
        <strain evidence="14 15">DSM 2178</strain>
    </source>
</reference>
<sequence length="657" mass="75844">MKKIKFIFKNLSLSTKFTLYLLFVITLFCFLFSTIIYYFLKNQAMEEARREAELLITQIDALGDYVKEELRPSLFRFFKESNIKEDFILEAMSTTHIRTKVMRRFKTKFVDYDYRRVSLKPINPQHLPNDFERKILKNFMQNPEIKRWENIVDFNKDKYLVVIKPIHVEKECLVCHGKTKDAPKSLLKIYPRKEDFHWKVGDLMGLEAIYVPLERWLLEIKHIAITTFISGMLTVILLLITIEGVFWTIVGKPIKKLTVHFRNIISGNVPLSQRLEVERGDEIGELLQSFNQLANHLFEAQEAIKTYAQTLQTIFNHITDPLALVNLNCKVEVSNRAYQEWISQKKGPVFNTECDPLKADQNKTCPIALIRRVIETQQPVSEYISSTEGGYYYTHLYPVFDQTGKVIKVVHYVEDVTEKKKIEEQMAITEKLAAIGQLAAGIAHEINNPLGGIILCLNNILKTSMDEKTKNQHIELINQGLSRIQNIIKVLLDFSRTTELNLRVCEIKDLIENVLKLINYYLKEKNIKLKIELEQKLSPVYLDSNKIEQVLLNLILNAVDAMENSEEKVLTIKVYHKDGKMFIEVSDTGSGIPPHVAEKVFDPFFTTKPLGKGTGLGLFISKSIVEQHGGKIWFTTSEKGTTFVVEIPLEGRRIHEG</sequence>
<dbReference type="SMART" id="SM00388">
    <property type="entry name" value="HisKA"/>
    <property type="match status" value="1"/>
</dbReference>
<dbReference type="InterPro" id="IPR013656">
    <property type="entry name" value="PAS_4"/>
</dbReference>
<evidence type="ECO:0000259" key="13">
    <source>
        <dbReference type="PROSITE" id="PS50885"/>
    </source>
</evidence>
<protein>
    <recommendedName>
        <fullName evidence="3">histidine kinase</fullName>
        <ecNumber evidence="3">2.7.13.3</ecNumber>
    </recommendedName>
</protein>
<dbReference type="Gene3D" id="6.10.340.10">
    <property type="match status" value="1"/>
</dbReference>
<dbReference type="InterPro" id="IPR003594">
    <property type="entry name" value="HATPase_dom"/>
</dbReference>
<dbReference type="InterPro" id="IPR005467">
    <property type="entry name" value="His_kinase_dom"/>
</dbReference>
<feature type="domain" description="Histidine kinase" evidence="11">
    <location>
        <begin position="441"/>
        <end position="651"/>
    </location>
</feature>
<dbReference type="PROSITE" id="PS50113">
    <property type="entry name" value="PAC"/>
    <property type="match status" value="1"/>
</dbReference>
<comment type="catalytic activity">
    <reaction evidence="1">
        <text>ATP + protein L-histidine = ADP + protein N-phospho-L-histidine.</text>
        <dbReference type="EC" id="2.7.13.3"/>
    </reaction>
</comment>
<dbReference type="AlphaFoldDB" id="A0A075WRQ9"/>
<organism evidence="14 15">
    <name type="scientific">Thermodesulfobacterium commune DSM 2178</name>
    <dbReference type="NCBI Taxonomy" id="289377"/>
    <lineage>
        <taxon>Bacteria</taxon>
        <taxon>Pseudomonadati</taxon>
        <taxon>Thermodesulfobacteriota</taxon>
        <taxon>Thermodesulfobacteria</taxon>
        <taxon>Thermodesulfobacteriales</taxon>
        <taxon>Thermodesulfobacteriaceae</taxon>
        <taxon>Thermodesulfobacterium</taxon>
    </lineage>
</organism>
<dbReference type="Pfam" id="PF11845">
    <property type="entry name" value="Tll0287-like"/>
    <property type="match status" value="1"/>
</dbReference>
<dbReference type="SUPFAM" id="SSF55785">
    <property type="entry name" value="PYP-like sensor domain (PAS domain)"/>
    <property type="match status" value="1"/>
</dbReference>
<dbReference type="PRINTS" id="PR00344">
    <property type="entry name" value="BCTRLSENSOR"/>
</dbReference>
<dbReference type="GO" id="GO:0016020">
    <property type="term" value="C:membrane"/>
    <property type="evidence" value="ECO:0007669"/>
    <property type="project" value="UniProtKB-SubCell"/>
</dbReference>
<evidence type="ECO:0000259" key="11">
    <source>
        <dbReference type="PROSITE" id="PS50109"/>
    </source>
</evidence>
<dbReference type="Gene3D" id="3.30.565.10">
    <property type="entry name" value="Histidine kinase-like ATPase, C-terminal domain"/>
    <property type="match status" value="1"/>
</dbReference>
<name>A0A075WRQ9_9BACT</name>
<dbReference type="SUPFAM" id="SSF55874">
    <property type="entry name" value="ATPase domain of HSP90 chaperone/DNA topoisomerase II/histidine kinase"/>
    <property type="match status" value="1"/>
</dbReference>
<keyword evidence="8" id="KW-0067">ATP-binding</keyword>
<dbReference type="InterPro" id="IPR036890">
    <property type="entry name" value="HATPase_C_sf"/>
</dbReference>
<keyword evidence="10" id="KW-0812">Transmembrane</keyword>